<dbReference type="RefSeq" id="WP_092349283.1">
    <property type="nucleotide sequence ID" value="NZ_FNQN01000008.1"/>
</dbReference>
<evidence type="ECO:0000256" key="2">
    <source>
        <dbReference type="ARBA" id="ARBA00022448"/>
    </source>
</evidence>
<evidence type="ECO:0000256" key="7">
    <source>
        <dbReference type="ARBA" id="ARBA00023136"/>
    </source>
</evidence>
<evidence type="ECO:0000256" key="6">
    <source>
        <dbReference type="ARBA" id="ARBA00022989"/>
    </source>
</evidence>
<keyword evidence="6 9" id="KW-1133">Transmembrane helix</keyword>
<evidence type="ECO:0000313" key="12">
    <source>
        <dbReference type="Proteomes" id="UP000199409"/>
    </source>
</evidence>
<evidence type="ECO:0000313" key="11">
    <source>
        <dbReference type="EMBL" id="SEA60410.1"/>
    </source>
</evidence>
<dbReference type="EMBL" id="FNQN01000008">
    <property type="protein sequence ID" value="SEA60410.1"/>
    <property type="molecule type" value="Genomic_DNA"/>
</dbReference>
<dbReference type="InterPro" id="IPR007387">
    <property type="entry name" value="TRAP_DctQ"/>
</dbReference>
<keyword evidence="7 9" id="KW-0472">Membrane</keyword>
<dbReference type="PANTHER" id="PTHR35011">
    <property type="entry name" value="2,3-DIKETO-L-GULONATE TRAP TRANSPORTER SMALL PERMEASE PROTEIN YIAM"/>
    <property type="match status" value="1"/>
</dbReference>
<evidence type="ECO:0000256" key="9">
    <source>
        <dbReference type="SAM" id="Phobius"/>
    </source>
</evidence>
<evidence type="ECO:0000256" key="3">
    <source>
        <dbReference type="ARBA" id="ARBA00022475"/>
    </source>
</evidence>
<feature type="domain" description="Tripartite ATP-independent periplasmic transporters DctQ component" evidence="10">
    <location>
        <begin position="29"/>
        <end position="163"/>
    </location>
</feature>
<evidence type="ECO:0000256" key="4">
    <source>
        <dbReference type="ARBA" id="ARBA00022519"/>
    </source>
</evidence>
<evidence type="ECO:0000259" key="10">
    <source>
        <dbReference type="Pfam" id="PF04290"/>
    </source>
</evidence>
<keyword evidence="3" id="KW-1003">Cell membrane</keyword>
<dbReference type="Pfam" id="PF04290">
    <property type="entry name" value="DctQ"/>
    <property type="match status" value="1"/>
</dbReference>
<gene>
    <name evidence="11" type="ORF">SAMN05660420_02574</name>
</gene>
<evidence type="ECO:0000256" key="8">
    <source>
        <dbReference type="ARBA" id="ARBA00038436"/>
    </source>
</evidence>
<comment type="subcellular location">
    <subcellularLocation>
        <location evidence="1">Cell inner membrane</location>
        <topology evidence="1">Multi-pass membrane protein</topology>
    </subcellularLocation>
</comment>
<evidence type="ECO:0000256" key="1">
    <source>
        <dbReference type="ARBA" id="ARBA00004429"/>
    </source>
</evidence>
<dbReference type="AlphaFoldDB" id="A0A1H4CJC2"/>
<feature type="transmembrane region" description="Helical" evidence="9">
    <location>
        <begin position="21"/>
        <end position="43"/>
    </location>
</feature>
<keyword evidence="2" id="KW-0813">Transport</keyword>
<dbReference type="InterPro" id="IPR055348">
    <property type="entry name" value="DctQ"/>
</dbReference>
<dbReference type="Proteomes" id="UP000199409">
    <property type="component" value="Unassembled WGS sequence"/>
</dbReference>
<evidence type="ECO:0000256" key="5">
    <source>
        <dbReference type="ARBA" id="ARBA00022692"/>
    </source>
</evidence>
<dbReference type="GO" id="GO:0005886">
    <property type="term" value="C:plasma membrane"/>
    <property type="evidence" value="ECO:0007669"/>
    <property type="project" value="UniProtKB-SubCell"/>
</dbReference>
<organism evidence="11 12">
    <name type="scientific">Desulfuromusa kysingii</name>
    <dbReference type="NCBI Taxonomy" id="37625"/>
    <lineage>
        <taxon>Bacteria</taxon>
        <taxon>Pseudomonadati</taxon>
        <taxon>Thermodesulfobacteriota</taxon>
        <taxon>Desulfuromonadia</taxon>
        <taxon>Desulfuromonadales</taxon>
        <taxon>Geopsychrobacteraceae</taxon>
        <taxon>Desulfuromusa</taxon>
    </lineage>
</organism>
<sequence>MKLIQRIVLTIDKLSTKIGHLTSWLSTILVLTVCYDVFTRYFLRKSSVGVQELEWHIFAVLFMLSAAYTLKIDKHVRVDVIYTQLSPRAKAWVNMLGGIIFLIPFSILVIWASQGFISMSWAIQETSPDPGGLPCRYLLKAMIPVGFGLLLLQGIAQILRSFCTVIGHPMEDSNTEEIEERYHA</sequence>
<reference evidence="11 12" key="1">
    <citation type="submission" date="2016-10" db="EMBL/GenBank/DDBJ databases">
        <authorList>
            <person name="de Groot N.N."/>
        </authorList>
    </citation>
    <scope>NUCLEOTIDE SEQUENCE [LARGE SCALE GENOMIC DNA]</scope>
    <source>
        <strain evidence="11 12">DSM 7343</strain>
    </source>
</reference>
<proteinExistence type="inferred from homology"/>
<keyword evidence="5 9" id="KW-0812">Transmembrane</keyword>
<dbReference type="OrthoDB" id="9795655at2"/>
<comment type="similarity">
    <text evidence="8">Belongs to the TRAP transporter small permease family.</text>
</comment>
<keyword evidence="12" id="KW-1185">Reference proteome</keyword>
<accession>A0A1H4CJC2</accession>
<feature type="transmembrane region" description="Helical" evidence="9">
    <location>
        <begin position="55"/>
        <end position="70"/>
    </location>
</feature>
<feature type="transmembrane region" description="Helical" evidence="9">
    <location>
        <begin position="91"/>
        <end position="117"/>
    </location>
</feature>
<name>A0A1H4CJC2_9BACT</name>
<protein>
    <submittedName>
        <fullName evidence="11">TRAP-type mannitol/chloroaromatic compound transport system, small permease component</fullName>
    </submittedName>
</protein>
<keyword evidence="4" id="KW-0997">Cell inner membrane</keyword>
<dbReference type="PANTHER" id="PTHR35011:SF4">
    <property type="entry name" value="SLL1102 PROTEIN"/>
    <property type="match status" value="1"/>
</dbReference>
<dbReference type="STRING" id="37625.SAMN05660420_02574"/>
<feature type="transmembrane region" description="Helical" evidence="9">
    <location>
        <begin position="137"/>
        <end position="159"/>
    </location>
</feature>